<evidence type="ECO:0000256" key="3">
    <source>
        <dbReference type="ARBA" id="ARBA00022695"/>
    </source>
</evidence>
<evidence type="ECO:0000256" key="11">
    <source>
        <dbReference type="RuleBase" id="RU364063"/>
    </source>
</evidence>
<organism evidence="13 14">
    <name type="scientific">Sunxiuqinia dokdonensis</name>
    <dbReference type="NCBI Taxonomy" id="1409788"/>
    <lineage>
        <taxon>Bacteria</taxon>
        <taxon>Pseudomonadati</taxon>
        <taxon>Bacteroidota</taxon>
        <taxon>Bacteroidia</taxon>
        <taxon>Marinilabiliales</taxon>
        <taxon>Prolixibacteraceae</taxon>
        <taxon>Sunxiuqinia</taxon>
    </lineage>
</organism>
<evidence type="ECO:0000259" key="12">
    <source>
        <dbReference type="SMART" id="SM00382"/>
    </source>
</evidence>
<dbReference type="GO" id="GO:0006261">
    <property type="term" value="P:DNA-templated DNA replication"/>
    <property type="evidence" value="ECO:0007669"/>
    <property type="project" value="TreeGrafter"/>
</dbReference>
<dbReference type="GO" id="GO:0005524">
    <property type="term" value="F:ATP binding"/>
    <property type="evidence" value="ECO:0007669"/>
    <property type="project" value="UniProtKB-KW"/>
</dbReference>
<dbReference type="InterPro" id="IPR022754">
    <property type="entry name" value="DNA_pol_III_gamma-3"/>
</dbReference>
<feature type="domain" description="AAA+ ATPase" evidence="12">
    <location>
        <begin position="38"/>
        <end position="181"/>
    </location>
</feature>
<evidence type="ECO:0000313" key="14">
    <source>
        <dbReference type="Proteomes" id="UP000036958"/>
    </source>
</evidence>
<sequence>MENFIVSARKYRPDTFQTVVGQLSITSTLKNAIKNNQLAHAYLFCGPRGVGKTTCARIFAKTINCQNLTADTEPCNQCESCQAFNGSRSYNIHELDAASNNSVDDIRNLTDQVRIPPQIGKYSIYIIDEVHMLSQAAFNAFLKTLEEPPKHAIFILATTEKHKIIPTILSRCQIFDFNRIKIADISDHLGFVSKSEQVAIEAEALNVIAHKADGAMRDALSIFDQIVSFSGREITYKDVISNLNVLDYDYYFRLIDLLLKNDVPNALLLFNEVLDHGFDGHHFINGLSSHIRDLMVCKDPVTVQLLEVGGEIREKYKAQAGICDAGFLLEALKISNECDMQYKTSQNKRLLVELSLIRMAQLTLKKK</sequence>
<dbReference type="RefSeq" id="WP_157624732.1">
    <property type="nucleotide sequence ID" value="NZ_LGIA01000148.1"/>
</dbReference>
<keyword evidence="8 11" id="KW-0067">ATP-binding</keyword>
<keyword evidence="3 11" id="KW-0548">Nucleotidyltransferase</keyword>
<dbReference type="NCBIfam" id="NF004046">
    <property type="entry name" value="PRK05563.1"/>
    <property type="match status" value="1"/>
</dbReference>
<proteinExistence type="inferred from homology"/>
<dbReference type="Pfam" id="PF13177">
    <property type="entry name" value="DNA_pol3_delta2"/>
    <property type="match status" value="1"/>
</dbReference>
<comment type="caution">
    <text evidence="13">The sequence shown here is derived from an EMBL/GenBank/DDBJ whole genome shotgun (WGS) entry which is preliminary data.</text>
</comment>
<evidence type="ECO:0000256" key="4">
    <source>
        <dbReference type="ARBA" id="ARBA00022705"/>
    </source>
</evidence>
<comment type="subunit">
    <text evidence="11">DNA polymerase III contains a core (composed of alpha, epsilon and theta chains) that associates with a tau subunit. This core dimerizes to form the POLIII' complex. PolIII' associates with the gamma complex (composed of gamma, delta, delta', psi and chi chains) and with the beta chain to form the complete DNA polymerase III complex.</text>
</comment>
<keyword evidence="7" id="KW-0862">Zinc</keyword>
<gene>
    <name evidence="11" type="primary">dnaX</name>
    <name evidence="13" type="ORF">NC99_20220</name>
</gene>
<dbReference type="CDD" id="cd00009">
    <property type="entry name" value="AAA"/>
    <property type="match status" value="1"/>
</dbReference>
<dbReference type="OrthoDB" id="9810148at2"/>
<comment type="catalytic activity">
    <reaction evidence="10 11">
        <text>DNA(n) + a 2'-deoxyribonucleoside 5'-triphosphate = DNA(n+1) + diphosphate</text>
        <dbReference type="Rhea" id="RHEA:22508"/>
        <dbReference type="Rhea" id="RHEA-COMP:17339"/>
        <dbReference type="Rhea" id="RHEA-COMP:17340"/>
        <dbReference type="ChEBI" id="CHEBI:33019"/>
        <dbReference type="ChEBI" id="CHEBI:61560"/>
        <dbReference type="ChEBI" id="CHEBI:173112"/>
        <dbReference type="EC" id="2.7.7.7"/>
    </reaction>
</comment>
<dbReference type="PRINTS" id="PR00300">
    <property type="entry name" value="CLPPROTEASEA"/>
</dbReference>
<reference evidence="14" key="1">
    <citation type="submission" date="2015-07" db="EMBL/GenBank/DDBJ databases">
        <title>Genome sequencing of Sunxiuqinia dokdonensis strain SK.</title>
        <authorList>
            <person name="Ahn S."/>
            <person name="Kim B.-C."/>
        </authorList>
    </citation>
    <scope>NUCLEOTIDE SEQUENCE [LARGE SCALE GENOMIC DNA]</scope>
    <source>
        <strain evidence="14">SK</strain>
    </source>
</reference>
<dbReference type="GO" id="GO:0003677">
    <property type="term" value="F:DNA binding"/>
    <property type="evidence" value="ECO:0007669"/>
    <property type="project" value="InterPro"/>
</dbReference>
<dbReference type="GO" id="GO:0009360">
    <property type="term" value="C:DNA polymerase III complex"/>
    <property type="evidence" value="ECO:0007669"/>
    <property type="project" value="InterPro"/>
</dbReference>
<evidence type="ECO:0000256" key="7">
    <source>
        <dbReference type="ARBA" id="ARBA00022833"/>
    </source>
</evidence>
<keyword evidence="9 11" id="KW-0239">DNA-directed DNA polymerase</keyword>
<dbReference type="SUPFAM" id="SSF52540">
    <property type="entry name" value="P-loop containing nucleoside triphosphate hydrolases"/>
    <property type="match status" value="1"/>
</dbReference>
<keyword evidence="5" id="KW-0479">Metal-binding</keyword>
<comment type="function">
    <text evidence="11">DNA polymerase III is a complex, multichain enzyme responsible for most of the replicative synthesis in bacteria. This DNA polymerase also exhibits 3' to 5' exonuclease activity.</text>
</comment>
<dbReference type="EMBL" id="LGIA01000148">
    <property type="protein sequence ID" value="KOH45160.1"/>
    <property type="molecule type" value="Genomic_DNA"/>
</dbReference>
<evidence type="ECO:0000256" key="9">
    <source>
        <dbReference type="ARBA" id="ARBA00022932"/>
    </source>
</evidence>
<dbReference type="GO" id="GO:0046872">
    <property type="term" value="F:metal ion binding"/>
    <property type="evidence" value="ECO:0007669"/>
    <property type="project" value="UniProtKB-KW"/>
</dbReference>
<dbReference type="Pfam" id="PF22608">
    <property type="entry name" value="DNAX_ATPase_lid"/>
    <property type="match status" value="1"/>
</dbReference>
<dbReference type="FunFam" id="1.10.8.60:FF:000013">
    <property type="entry name" value="DNA polymerase III subunit gamma/tau"/>
    <property type="match status" value="1"/>
</dbReference>
<dbReference type="InterPro" id="IPR045085">
    <property type="entry name" value="HLD_clamp_pol_III_gamma_tau"/>
</dbReference>
<keyword evidence="4 11" id="KW-0235">DNA replication</keyword>
<dbReference type="PATRIC" id="fig|1409788.3.peg.2091"/>
<dbReference type="PANTHER" id="PTHR11669">
    <property type="entry name" value="REPLICATION FACTOR C / DNA POLYMERASE III GAMMA-TAU SUBUNIT"/>
    <property type="match status" value="1"/>
</dbReference>
<dbReference type="SMART" id="SM00382">
    <property type="entry name" value="AAA"/>
    <property type="match status" value="1"/>
</dbReference>
<dbReference type="PANTHER" id="PTHR11669:SF0">
    <property type="entry name" value="PROTEIN STICHEL-LIKE 2"/>
    <property type="match status" value="1"/>
</dbReference>
<dbReference type="SUPFAM" id="SSF48019">
    <property type="entry name" value="post-AAA+ oligomerization domain-like"/>
    <property type="match status" value="1"/>
</dbReference>
<dbReference type="STRING" id="1409788.NC99_20220"/>
<evidence type="ECO:0000256" key="5">
    <source>
        <dbReference type="ARBA" id="ARBA00022723"/>
    </source>
</evidence>
<evidence type="ECO:0000256" key="2">
    <source>
        <dbReference type="ARBA" id="ARBA00022679"/>
    </source>
</evidence>
<dbReference type="CDD" id="cd18137">
    <property type="entry name" value="HLD_clamp_pol_III_gamma_tau"/>
    <property type="match status" value="1"/>
</dbReference>
<dbReference type="InterPro" id="IPR003593">
    <property type="entry name" value="AAA+_ATPase"/>
</dbReference>
<dbReference type="Gene3D" id="1.10.8.60">
    <property type="match status" value="1"/>
</dbReference>
<keyword evidence="14" id="KW-1185">Reference proteome</keyword>
<comment type="similarity">
    <text evidence="1 11">Belongs to the DnaX/STICHEL family.</text>
</comment>
<evidence type="ECO:0000256" key="10">
    <source>
        <dbReference type="ARBA" id="ARBA00049244"/>
    </source>
</evidence>
<dbReference type="InterPro" id="IPR008921">
    <property type="entry name" value="DNA_pol3_clamp-load_cplx_C"/>
</dbReference>
<dbReference type="NCBIfam" id="NF011531">
    <property type="entry name" value="PRK14971.1"/>
    <property type="match status" value="1"/>
</dbReference>
<dbReference type="GO" id="GO:0003887">
    <property type="term" value="F:DNA-directed DNA polymerase activity"/>
    <property type="evidence" value="ECO:0007669"/>
    <property type="project" value="UniProtKB-KW"/>
</dbReference>
<name>A0A0L8V9M3_9BACT</name>
<dbReference type="Gene3D" id="3.40.50.300">
    <property type="entry name" value="P-loop containing nucleotide triphosphate hydrolases"/>
    <property type="match status" value="1"/>
</dbReference>
<protein>
    <recommendedName>
        <fullName evidence="11">DNA polymerase III subunit gamma/tau</fullName>
        <ecNumber evidence="11">2.7.7.7</ecNumber>
    </recommendedName>
</protein>
<dbReference type="InterPro" id="IPR050238">
    <property type="entry name" value="DNA_Rep/Repair_Clamp_Loader"/>
</dbReference>
<dbReference type="Gene3D" id="1.20.272.10">
    <property type="match status" value="1"/>
</dbReference>
<dbReference type="InterPro" id="IPR001270">
    <property type="entry name" value="ClpA/B"/>
</dbReference>
<dbReference type="InterPro" id="IPR027417">
    <property type="entry name" value="P-loop_NTPase"/>
</dbReference>
<evidence type="ECO:0000256" key="1">
    <source>
        <dbReference type="ARBA" id="ARBA00006360"/>
    </source>
</evidence>
<dbReference type="InterPro" id="IPR012763">
    <property type="entry name" value="DNA_pol_III_sug/sutau_N"/>
</dbReference>
<dbReference type="EC" id="2.7.7.7" evidence="11"/>
<dbReference type="AlphaFoldDB" id="A0A0L8V9M3"/>
<dbReference type="Proteomes" id="UP000036958">
    <property type="component" value="Unassembled WGS sequence"/>
</dbReference>
<keyword evidence="6 11" id="KW-0547">Nucleotide-binding</keyword>
<accession>A0A0L8V9M3</accession>
<dbReference type="Pfam" id="PF12169">
    <property type="entry name" value="DNA_pol3_gamma3"/>
    <property type="match status" value="1"/>
</dbReference>
<evidence type="ECO:0000313" key="13">
    <source>
        <dbReference type="EMBL" id="KOH45160.1"/>
    </source>
</evidence>
<evidence type="ECO:0000256" key="8">
    <source>
        <dbReference type="ARBA" id="ARBA00022840"/>
    </source>
</evidence>
<dbReference type="NCBIfam" id="TIGR02397">
    <property type="entry name" value="dnaX_nterm"/>
    <property type="match status" value="1"/>
</dbReference>
<keyword evidence="2 11" id="KW-0808">Transferase</keyword>
<evidence type="ECO:0000256" key="6">
    <source>
        <dbReference type="ARBA" id="ARBA00022741"/>
    </source>
</evidence>
<dbReference type="FunFam" id="3.40.50.300:FF:000014">
    <property type="entry name" value="DNA polymerase III subunit gamma/tau"/>
    <property type="match status" value="1"/>
</dbReference>